<dbReference type="OrthoDB" id="2952012at2759"/>
<keyword evidence="3" id="KW-1185">Reference proteome</keyword>
<protein>
    <submittedName>
        <fullName evidence="2">Uncharacterized protein</fullName>
    </submittedName>
</protein>
<feature type="region of interest" description="Disordered" evidence="1">
    <location>
        <begin position="1"/>
        <end position="155"/>
    </location>
</feature>
<accession>A0A8H7A103</accession>
<dbReference type="AlphaFoldDB" id="A0A8H7A103"/>
<evidence type="ECO:0000313" key="2">
    <source>
        <dbReference type="EMBL" id="KAF7433768.1"/>
    </source>
</evidence>
<dbReference type="RefSeq" id="XP_036633795.1">
    <property type="nucleotide sequence ID" value="XM_036775293.1"/>
</dbReference>
<sequence length="155" mass="16461">MSDEKDTGLNTPPPLTKQWHIIELPSGGTPETARFPEETPYTEQDDVLMECDEGDQEALTSFQYADRGESSDGNFSPLASPGLSGLPDISSQLSSIFPDESPAASQEVDSANFLGFLPTPSKSGTDSHGTDIQGTESNASLFARDSCGADDVMSH</sequence>
<dbReference type="VEuPathDB" id="FungiDB:PC9H_005733"/>
<organism evidence="2 3">
    <name type="scientific">Pleurotus ostreatus</name>
    <name type="common">Oyster mushroom</name>
    <name type="synonym">White-rot fungus</name>
    <dbReference type="NCBI Taxonomy" id="5322"/>
    <lineage>
        <taxon>Eukaryota</taxon>
        <taxon>Fungi</taxon>
        <taxon>Dikarya</taxon>
        <taxon>Basidiomycota</taxon>
        <taxon>Agaricomycotina</taxon>
        <taxon>Agaricomycetes</taxon>
        <taxon>Agaricomycetidae</taxon>
        <taxon>Agaricales</taxon>
        <taxon>Pleurotineae</taxon>
        <taxon>Pleurotaceae</taxon>
        <taxon>Pleurotus</taxon>
    </lineage>
</organism>
<feature type="compositionally biased region" description="Acidic residues" evidence="1">
    <location>
        <begin position="43"/>
        <end position="56"/>
    </location>
</feature>
<dbReference type="GeneID" id="59375551"/>
<dbReference type="EMBL" id="JACETU010000003">
    <property type="protein sequence ID" value="KAF7433768.1"/>
    <property type="molecule type" value="Genomic_DNA"/>
</dbReference>
<feature type="compositionally biased region" description="Polar residues" evidence="1">
    <location>
        <begin position="120"/>
        <end position="140"/>
    </location>
</feature>
<evidence type="ECO:0000313" key="3">
    <source>
        <dbReference type="Proteomes" id="UP000623687"/>
    </source>
</evidence>
<name>A0A8H7A103_PLEOS</name>
<evidence type="ECO:0000256" key="1">
    <source>
        <dbReference type="SAM" id="MobiDB-lite"/>
    </source>
</evidence>
<proteinExistence type="predicted"/>
<dbReference type="Proteomes" id="UP000623687">
    <property type="component" value="Unassembled WGS sequence"/>
</dbReference>
<gene>
    <name evidence="2" type="ORF">PC9H_005733</name>
</gene>
<reference evidence="2" key="1">
    <citation type="submission" date="2019-07" db="EMBL/GenBank/DDBJ databases">
        <authorList>
            <person name="Palmer J.M."/>
        </authorList>
    </citation>
    <scope>NUCLEOTIDE SEQUENCE</scope>
    <source>
        <strain evidence="2">PC9</strain>
    </source>
</reference>
<comment type="caution">
    <text evidence="2">The sequence shown here is derived from an EMBL/GenBank/DDBJ whole genome shotgun (WGS) entry which is preliminary data.</text>
</comment>